<protein>
    <recommendedName>
        <fullName evidence="3">Conjugal transfer protein</fullName>
    </recommendedName>
</protein>
<dbReference type="KEGG" id="cbar:PATL70BA_3373"/>
<name>A0A3P7PGZ8_9FIRM</name>
<dbReference type="Proteomes" id="UP000279029">
    <property type="component" value="Chromosome"/>
</dbReference>
<evidence type="ECO:0000313" key="2">
    <source>
        <dbReference type="Proteomes" id="UP000279029"/>
    </source>
</evidence>
<keyword evidence="2" id="KW-1185">Reference proteome</keyword>
<sequence length="61" mass="7301">MEVETIGLNKSTDKKKLMDQKMLDYCQELVILNYMYEQKMLTKEEMLAVKQTIKNSYNIFT</sequence>
<organism evidence="1 2">
    <name type="scientific">Petrocella atlantisensis</name>
    <dbReference type="NCBI Taxonomy" id="2173034"/>
    <lineage>
        <taxon>Bacteria</taxon>
        <taxon>Bacillati</taxon>
        <taxon>Bacillota</taxon>
        <taxon>Clostridia</taxon>
        <taxon>Lachnospirales</taxon>
        <taxon>Vallitaleaceae</taxon>
        <taxon>Petrocella</taxon>
    </lineage>
</organism>
<gene>
    <name evidence="1" type="ORF">PATL70BA_3373</name>
</gene>
<proteinExistence type="predicted"/>
<dbReference type="AlphaFoldDB" id="A0A3P7PGZ8"/>
<accession>A0A3P7PGZ8</accession>
<reference evidence="1 2" key="1">
    <citation type="submission" date="2018-09" db="EMBL/GenBank/DDBJ databases">
        <authorList>
            <person name="Postec A."/>
        </authorList>
    </citation>
    <scope>NUCLEOTIDE SEQUENCE [LARGE SCALE GENOMIC DNA]</scope>
    <source>
        <strain evidence="1">70B-A</strain>
    </source>
</reference>
<dbReference type="EMBL" id="LR130778">
    <property type="protein sequence ID" value="VDN49303.1"/>
    <property type="molecule type" value="Genomic_DNA"/>
</dbReference>
<evidence type="ECO:0000313" key="1">
    <source>
        <dbReference type="EMBL" id="VDN49303.1"/>
    </source>
</evidence>
<evidence type="ECO:0008006" key="3">
    <source>
        <dbReference type="Google" id="ProtNLM"/>
    </source>
</evidence>